<organism evidence="1 2">
    <name type="scientific">Panagrolaimus superbus</name>
    <dbReference type="NCBI Taxonomy" id="310955"/>
    <lineage>
        <taxon>Eukaryota</taxon>
        <taxon>Metazoa</taxon>
        <taxon>Ecdysozoa</taxon>
        <taxon>Nematoda</taxon>
        <taxon>Chromadorea</taxon>
        <taxon>Rhabditida</taxon>
        <taxon>Tylenchina</taxon>
        <taxon>Panagrolaimomorpha</taxon>
        <taxon>Panagrolaimoidea</taxon>
        <taxon>Panagrolaimidae</taxon>
        <taxon>Panagrolaimus</taxon>
    </lineage>
</organism>
<dbReference type="WBParaSite" id="PSU_v2.g1473.t1">
    <property type="protein sequence ID" value="PSU_v2.g1473.t1"/>
    <property type="gene ID" value="PSU_v2.g1473"/>
</dbReference>
<dbReference type="Proteomes" id="UP000887577">
    <property type="component" value="Unplaced"/>
</dbReference>
<evidence type="ECO:0000313" key="1">
    <source>
        <dbReference type="Proteomes" id="UP000887577"/>
    </source>
</evidence>
<keyword evidence="1" id="KW-1185">Reference proteome</keyword>
<accession>A0A914YB66</accession>
<protein>
    <submittedName>
        <fullName evidence="2">Uncharacterized protein</fullName>
    </submittedName>
</protein>
<dbReference type="AlphaFoldDB" id="A0A914YB66"/>
<sequence>MENKLSVIGFFDCSSVICVERNGKYEFMEEWNDIIKIMSMPADKIEVDKNWKFAITKDSENPVLLEFDNFCAEKKFATPAFLMALLLKEHFKIIKEKVGEKPNEIAFCFFDQFNDCERKRVEEGLTESCQLLKPSVKCCFIKV</sequence>
<reference evidence="2" key="1">
    <citation type="submission" date="2022-11" db="UniProtKB">
        <authorList>
            <consortium name="WormBaseParasite"/>
        </authorList>
    </citation>
    <scope>IDENTIFICATION</scope>
</reference>
<proteinExistence type="predicted"/>
<name>A0A914YB66_9BILA</name>
<evidence type="ECO:0000313" key="2">
    <source>
        <dbReference type="WBParaSite" id="PSU_v2.g1473.t1"/>
    </source>
</evidence>